<organism evidence="4 5">
    <name type="scientific">Pikeienuella piscinae</name>
    <dbReference type="NCBI Taxonomy" id="2748098"/>
    <lineage>
        <taxon>Bacteria</taxon>
        <taxon>Pseudomonadati</taxon>
        <taxon>Pseudomonadota</taxon>
        <taxon>Alphaproteobacteria</taxon>
        <taxon>Rhodobacterales</taxon>
        <taxon>Paracoccaceae</taxon>
        <taxon>Pikeienuella</taxon>
    </lineage>
</organism>
<evidence type="ECO:0000256" key="1">
    <source>
        <dbReference type="ARBA" id="ARBA00005947"/>
    </source>
</evidence>
<dbReference type="PRINTS" id="PR01270">
    <property type="entry name" value="HDASUPER"/>
</dbReference>
<dbReference type="InterPro" id="IPR037138">
    <property type="entry name" value="His_deacetylse_dom_sf"/>
</dbReference>
<dbReference type="PANTHER" id="PTHR10625:SF19">
    <property type="entry name" value="HISTONE DEACETYLASE 12"/>
    <property type="match status" value="1"/>
</dbReference>
<dbReference type="RefSeq" id="WP_165095960.1">
    <property type="nucleotide sequence ID" value="NZ_CP049056.1"/>
</dbReference>
<dbReference type="InterPro" id="IPR044150">
    <property type="entry name" value="HDAC_classIV"/>
</dbReference>
<dbReference type="Proteomes" id="UP000503336">
    <property type="component" value="Chromosome"/>
</dbReference>
<evidence type="ECO:0000313" key="5">
    <source>
        <dbReference type="Proteomes" id="UP000503336"/>
    </source>
</evidence>
<dbReference type="KEGG" id="hdh:G5B40_05305"/>
<comment type="similarity">
    <text evidence="1">Belongs to the histone deacetylase family.</text>
</comment>
<evidence type="ECO:0000256" key="2">
    <source>
        <dbReference type="ARBA" id="ARBA00022801"/>
    </source>
</evidence>
<dbReference type="GO" id="GO:0016787">
    <property type="term" value="F:hydrolase activity"/>
    <property type="evidence" value="ECO:0007669"/>
    <property type="project" value="UniProtKB-KW"/>
</dbReference>
<feature type="domain" description="Histone deacetylase" evidence="3">
    <location>
        <begin position="24"/>
        <end position="280"/>
    </location>
</feature>
<keyword evidence="2" id="KW-0378">Hydrolase</keyword>
<keyword evidence="5" id="KW-1185">Reference proteome</keyword>
<dbReference type="InterPro" id="IPR023801">
    <property type="entry name" value="His_deacetylse_dom"/>
</dbReference>
<evidence type="ECO:0000259" key="3">
    <source>
        <dbReference type="Pfam" id="PF00850"/>
    </source>
</evidence>
<reference evidence="4 5" key="1">
    <citation type="submission" date="2020-02" db="EMBL/GenBank/DDBJ databases">
        <title>complete genome sequence of Rhodobacteraceae bacterium.</title>
        <authorList>
            <person name="Park J."/>
            <person name="Kim Y.-S."/>
            <person name="Kim K.-H."/>
        </authorList>
    </citation>
    <scope>NUCLEOTIDE SEQUENCE [LARGE SCALE GENOMIC DNA]</scope>
    <source>
        <strain evidence="4 5">RR4-56</strain>
    </source>
</reference>
<dbReference type="InterPro" id="IPR023696">
    <property type="entry name" value="Ureohydrolase_dom_sf"/>
</dbReference>
<dbReference type="PANTHER" id="PTHR10625">
    <property type="entry name" value="HISTONE DEACETYLASE HDAC1-RELATED"/>
    <property type="match status" value="1"/>
</dbReference>
<evidence type="ECO:0000313" key="4">
    <source>
        <dbReference type="EMBL" id="QIE54917.1"/>
    </source>
</evidence>
<dbReference type="Gene3D" id="3.40.800.20">
    <property type="entry name" value="Histone deacetylase domain"/>
    <property type="match status" value="1"/>
</dbReference>
<dbReference type="GO" id="GO:0004407">
    <property type="term" value="F:histone deacetylase activity"/>
    <property type="evidence" value="ECO:0007669"/>
    <property type="project" value="InterPro"/>
</dbReference>
<dbReference type="AlphaFoldDB" id="A0A7L5BWK3"/>
<protein>
    <submittedName>
        <fullName evidence="4">Histone deacetylase</fullName>
    </submittedName>
</protein>
<dbReference type="Pfam" id="PF00850">
    <property type="entry name" value="Hist_deacetyl"/>
    <property type="match status" value="1"/>
</dbReference>
<accession>A0A7L5BWK3</accession>
<dbReference type="SUPFAM" id="SSF52768">
    <property type="entry name" value="Arginase/deacetylase"/>
    <property type="match status" value="1"/>
</dbReference>
<dbReference type="InterPro" id="IPR000286">
    <property type="entry name" value="HDACs"/>
</dbReference>
<name>A0A7L5BWK3_9RHOB</name>
<proteinExistence type="inferred from homology"/>
<gene>
    <name evidence="4" type="ORF">G5B40_05305</name>
</gene>
<dbReference type="CDD" id="cd09993">
    <property type="entry name" value="HDAC_classIV"/>
    <property type="match status" value="1"/>
</dbReference>
<dbReference type="EMBL" id="CP049056">
    <property type="protein sequence ID" value="QIE54917.1"/>
    <property type="molecule type" value="Genomic_DNA"/>
</dbReference>
<sequence>MAFPIVFHPEYEISLQPRNRFPMSKYGYIRRALADRGLMPPGGFFAPVEAGAAVIGLAHDADYVERVNTITLRPDEARRIGLQQSPALARRVRLSSAGTLLAARLALEHGLACNAAGGSHHAARGAGAGYCVFNDVAIAVASLLAEGVIRRAAILDLDVHQGDGTARIFAEEPRAFTVSLHGERNFPARKARSDLDIGLPDGTEDAAYLSALAGAMERLEDAPADILFLNAGVDVVAEDRLGRLALSAEGLRAREAMALGWARARGTPVVGVLGGGYGPDPALIAARHAVLFEEAAKLTSLMS</sequence>
<dbReference type="GO" id="GO:0040029">
    <property type="term" value="P:epigenetic regulation of gene expression"/>
    <property type="evidence" value="ECO:0007669"/>
    <property type="project" value="TreeGrafter"/>
</dbReference>